<keyword evidence="7 8" id="KW-0472">Membrane</keyword>
<dbReference type="InterPro" id="IPR043760">
    <property type="entry name" value="PycTM_dom"/>
</dbReference>
<evidence type="ECO:0000256" key="5">
    <source>
        <dbReference type="ARBA" id="ARBA00022989"/>
    </source>
</evidence>
<evidence type="ECO:0000256" key="8">
    <source>
        <dbReference type="SAM" id="Phobius"/>
    </source>
</evidence>
<comment type="caution">
    <text evidence="10">The sequence shown here is derived from an EMBL/GenBank/DDBJ whole genome shotgun (WGS) entry which is preliminary data.</text>
</comment>
<evidence type="ECO:0000256" key="6">
    <source>
        <dbReference type="ARBA" id="ARBA00023118"/>
    </source>
</evidence>
<gene>
    <name evidence="10" type="ORF">D2118_13460</name>
</gene>
<feature type="transmembrane region" description="Helical" evidence="8">
    <location>
        <begin position="58"/>
        <end position="80"/>
    </location>
</feature>
<dbReference type="AlphaFoldDB" id="A0A5X3P3W9"/>
<protein>
    <recommendedName>
        <fullName evidence="9">Pycsar effector protein domain-containing protein</fullName>
    </recommendedName>
</protein>
<accession>A0A5X3P3W9</accession>
<keyword evidence="3 8" id="KW-0812">Transmembrane</keyword>
<dbReference type="Pfam" id="PF18967">
    <property type="entry name" value="PycTM"/>
    <property type="match status" value="1"/>
</dbReference>
<keyword evidence="6" id="KW-0051">Antiviral defense</keyword>
<dbReference type="EMBL" id="AAHRRA010000011">
    <property type="protein sequence ID" value="EBZ6052465.1"/>
    <property type="molecule type" value="Genomic_DNA"/>
</dbReference>
<keyword evidence="4" id="KW-0547">Nucleotide-binding</keyword>
<evidence type="ECO:0000256" key="1">
    <source>
        <dbReference type="ARBA" id="ARBA00004236"/>
    </source>
</evidence>
<keyword evidence="2" id="KW-1003">Cell membrane</keyword>
<proteinExistence type="predicted"/>
<keyword evidence="5 8" id="KW-1133">Transmembrane helix</keyword>
<feature type="transmembrane region" description="Helical" evidence="8">
    <location>
        <begin position="185"/>
        <end position="210"/>
    </location>
</feature>
<reference evidence="10" key="1">
    <citation type="submission" date="2018-10" db="EMBL/GenBank/DDBJ databases">
        <authorList>
            <consortium name="GenomeTrakr network: Whole genome sequencing for foodborne pathogen traceback"/>
        </authorList>
    </citation>
    <scope>NUCLEOTIDE SEQUENCE</scope>
    <source>
        <strain evidence="10">FDA00013435</strain>
    </source>
</reference>
<comment type="subcellular location">
    <subcellularLocation>
        <location evidence="1">Cell membrane</location>
    </subcellularLocation>
</comment>
<evidence type="ECO:0000256" key="7">
    <source>
        <dbReference type="ARBA" id="ARBA00023136"/>
    </source>
</evidence>
<evidence type="ECO:0000313" key="10">
    <source>
        <dbReference type="EMBL" id="EBZ6052465.1"/>
    </source>
</evidence>
<evidence type="ECO:0000256" key="2">
    <source>
        <dbReference type="ARBA" id="ARBA00022475"/>
    </source>
</evidence>
<sequence length="217" mass="24715">MDKDKIDLIIKSLTRTDSYLNYANTKSTILLTLASAILTIVGVNLSKVLPEKLYELSYLSLFFFMLFLVVGVLLNVASIIKSLGSIAPFIKASEKENNFSFVDIVHYYKDGIDYFNKLSETKYLDLGQQLAILNYTLSNGLIKKYNGQKRSILYLKLSLISFFISISIPWVELSFGLFKNEENSVIVLSLIIIFLLLIIVFMVCVIYYLLLIGRKTK</sequence>
<organism evidence="10">
    <name type="scientific">Salmonella enterica subsp. enterica serovar Weslaco</name>
    <dbReference type="NCBI Taxonomy" id="1243597"/>
    <lineage>
        <taxon>Bacteria</taxon>
        <taxon>Pseudomonadati</taxon>
        <taxon>Pseudomonadota</taxon>
        <taxon>Gammaproteobacteria</taxon>
        <taxon>Enterobacterales</taxon>
        <taxon>Enterobacteriaceae</taxon>
        <taxon>Salmonella</taxon>
    </lineage>
</organism>
<evidence type="ECO:0000256" key="3">
    <source>
        <dbReference type="ARBA" id="ARBA00022692"/>
    </source>
</evidence>
<feature type="transmembrane region" description="Helical" evidence="8">
    <location>
        <begin position="28"/>
        <end position="46"/>
    </location>
</feature>
<feature type="domain" description="Pycsar effector protein" evidence="9">
    <location>
        <begin position="11"/>
        <end position="167"/>
    </location>
</feature>
<feature type="transmembrane region" description="Helical" evidence="8">
    <location>
        <begin position="153"/>
        <end position="173"/>
    </location>
</feature>
<name>A0A5X3P3W9_SALET</name>
<evidence type="ECO:0000256" key="4">
    <source>
        <dbReference type="ARBA" id="ARBA00022741"/>
    </source>
</evidence>
<evidence type="ECO:0000259" key="9">
    <source>
        <dbReference type="Pfam" id="PF18967"/>
    </source>
</evidence>